<evidence type="ECO:0000313" key="2">
    <source>
        <dbReference type="EMBL" id="AES82480.1"/>
    </source>
</evidence>
<reference evidence="2 4" key="2">
    <citation type="journal article" date="2014" name="BMC Genomics">
        <title>An improved genome release (version Mt4.0) for the model legume Medicago truncatula.</title>
        <authorList>
            <person name="Tang H."/>
            <person name="Krishnakumar V."/>
            <person name="Bidwell S."/>
            <person name="Rosen B."/>
            <person name="Chan A."/>
            <person name="Zhou S."/>
            <person name="Gentzbittel L."/>
            <person name="Childs K.L."/>
            <person name="Yandell M."/>
            <person name="Gundlach H."/>
            <person name="Mayer K.F."/>
            <person name="Schwartz D.C."/>
            <person name="Town C.D."/>
        </authorList>
    </citation>
    <scope>GENOME REANNOTATION</scope>
    <source>
        <strain evidence="3 4">cv. Jemalong A17</strain>
    </source>
</reference>
<dbReference type="EnsemblPlants" id="AES82480">
    <property type="protein sequence ID" value="AES82480"/>
    <property type="gene ID" value="MTR_7g113210"/>
</dbReference>
<evidence type="ECO:0000313" key="4">
    <source>
        <dbReference type="Proteomes" id="UP000002051"/>
    </source>
</evidence>
<dbReference type="Proteomes" id="UP000002051">
    <property type="component" value="Unassembled WGS sequence"/>
</dbReference>
<dbReference type="EMBL" id="CM001223">
    <property type="protein sequence ID" value="AES82480.1"/>
    <property type="molecule type" value="Genomic_DNA"/>
</dbReference>
<reference evidence="3" key="3">
    <citation type="submission" date="2015-04" db="UniProtKB">
        <authorList>
            <consortium name="EnsemblPlants"/>
        </authorList>
    </citation>
    <scope>IDENTIFICATION</scope>
    <source>
        <strain evidence="3">cv. Jemalong A17</strain>
    </source>
</reference>
<reference evidence="2 4" key="1">
    <citation type="journal article" date="2011" name="Nature">
        <title>The Medicago genome provides insight into the evolution of rhizobial symbioses.</title>
        <authorList>
            <person name="Young N.D."/>
            <person name="Debelle F."/>
            <person name="Oldroyd G.E."/>
            <person name="Geurts R."/>
            <person name="Cannon S.B."/>
            <person name="Udvardi M.K."/>
            <person name="Benedito V.A."/>
            <person name="Mayer K.F."/>
            <person name="Gouzy J."/>
            <person name="Schoof H."/>
            <person name="Van de Peer Y."/>
            <person name="Proost S."/>
            <person name="Cook D.R."/>
            <person name="Meyers B.C."/>
            <person name="Spannagl M."/>
            <person name="Cheung F."/>
            <person name="De Mita S."/>
            <person name="Krishnakumar V."/>
            <person name="Gundlach H."/>
            <person name="Zhou S."/>
            <person name="Mudge J."/>
            <person name="Bharti A.K."/>
            <person name="Murray J.D."/>
            <person name="Naoumkina M.A."/>
            <person name="Rosen B."/>
            <person name="Silverstein K.A."/>
            <person name="Tang H."/>
            <person name="Rombauts S."/>
            <person name="Zhao P.X."/>
            <person name="Zhou P."/>
            <person name="Barbe V."/>
            <person name="Bardou P."/>
            <person name="Bechner M."/>
            <person name="Bellec A."/>
            <person name="Berger A."/>
            <person name="Berges H."/>
            <person name="Bidwell S."/>
            <person name="Bisseling T."/>
            <person name="Choisne N."/>
            <person name="Couloux A."/>
            <person name="Denny R."/>
            <person name="Deshpande S."/>
            <person name="Dai X."/>
            <person name="Doyle J.J."/>
            <person name="Dudez A.M."/>
            <person name="Farmer A.D."/>
            <person name="Fouteau S."/>
            <person name="Franken C."/>
            <person name="Gibelin C."/>
            <person name="Gish J."/>
            <person name="Goldstein S."/>
            <person name="Gonzalez A.J."/>
            <person name="Green P.J."/>
            <person name="Hallab A."/>
            <person name="Hartog M."/>
            <person name="Hua A."/>
            <person name="Humphray S.J."/>
            <person name="Jeong D.H."/>
            <person name="Jing Y."/>
            <person name="Jocker A."/>
            <person name="Kenton S.M."/>
            <person name="Kim D.J."/>
            <person name="Klee K."/>
            <person name="Lai H."/>
            <person name="Lang C."/>
            <person name="Lin S."/>
            <person name="Macmil S.L."/>
            <person name="Magdelenat G."/>
            <person name="Matthews L."/>
            <person name="McCorrison J."/>
            <person name="Monaghan E.L."/>
            <person name="Mun J.H."/>
            <person name="Najar F.Z."/>
            <person name="Nicholson C."/>
            <person name="Noirot C."/>
            <person name="O'Bleness M."/>
            <person name="Paule C.R."/>
            <person name="Poulain J."/>
            <person name="Prion F."/>
            <person name="Qin B."/>
            <person name="Qu C."/>
            <person name="Retzel E.F."/>
            <person name="Riddle C."/>
            <person name="Sallet E."/>
            <person name="Samain S."/>
            <person name="Samson N."/>
            <person name="Sanders I."/>
            <person name="Saurat O."/>
            <person name="Scarpelli C."/>
            <person name="Schiex T."/>
            <person name="Segurens B."/>
            <person name="Severin A.J."/>
            <person name="Sherrier D.J."/>
            <person name="Shi R."/>
            <person name="Sims S."/>
            <person name="Singer S.R."/>
            <person name="Sinharoy S."/>
            <person name="Sterck L."/>
            <person name="Viollet A."/>
            <person name="Wang B.B."/>
            <person name="Wang K."/>
            <person name="Wang M."/>
            <person name="Wang X."/>
            <person name="Warfsmann J."/>
            <person name="Weissenbach J."/>
            <person name="White D.D."/>
            <person name="White J.D."/>
            <person name="Wiley G.B."/>
            <person name="Wincker P."/>
            <person name="Xing Y."/>
            <person name="Yang L."/>
            <person name="Yao Z."/>
            <person name="Ying F."/>
            <person name="Zhai J."/>
            <person name="Zhou L."/>
            <person name="Zuber A."/>
            <person name="Denarie J."/>
            <person name="Dixon R.A."/>
            <person name="May G.D."/>
            <person name="Schwartz D.C."/>
            <person name="Rogers J."/>
            <person name="Quetier F."/>
            <person name="Town C.D."/>
            <person name="Roe B.A."/>
        </authorList>
    </citation>
    <scope>NUCLEOTIDE SEQUENCE [LARGE SCALE GENOMIC DNA]</scope>
    <source>
        <strain evidence="2">A17</strain>
        <strain evidence="3 4">cv. Jemalong A17</strain>
    </source>
</reference>
<gene>
    <name evidence="2" type="ordered locus">MTR_7g113210</name>
</gene>
<dbReference type="PaxDb" id="3880-AES82480"/>
<keyword evidence="4" id="KW-1185">Reference proteome</keyword>
<dbReference type="AlphaFoldDB" id="G7KYL2"/>
<evidence type="ECO:0000256" key="1">
    <source>
        <dbReference type="SAM" id="Phobius"/>
    </source>
</evidence>
<sequence length="91" mass="10450">MNRKGLVRSTRKGLIDVLDSSLDLSSYALFARKSILCLPLFRELGTWFGYCVDASSSFVLIVAFLAMGRTWFIVVAYSAHVRRERERNRMN</sequence>
<protein>
    <submittedName>
        <fullName evidence="2">Transmembrane protein, putative</fullName>
    </submittedName>
</protein>
<name>G7KYL2_MEDTR</name>
<evidence type="ECO:0000313" key="3">
    <source>
        <dbReference type="EnsemblPlants" id="AES82480"/>
    </source>
</evidence>
<dbReference type="HOGENOM" id="CLU_2430470_0_0_1"/>
<keyword evidence="1" id="KW-1133">Transmembrane helix</keyword>
<accession>G7KYL2</accession>
<organism evidence="2 4">
    <name type="scientific">Medicago truncatula</name>
    <name type="common">Barrel medic</name>
    <name type="synonym">Medicago tribuloides</name>
    <dbReference type="NCBI Taxonomy" id="3880"/>
    <lineage>
        <taxon>Eukaryota</taxon>
        <taxon>Viridiplantae</taxon>
        <taxon>Streptophyta</taxon>
        <taxon>Embryophyta</taxon>
        <taxon>Tracheophyta</taxon>
        <taxon>Spermatophyta</taxon>
        <taxon>Magnoliopsida</taxon>
        <taxon>eudicotyledons</taxon>
        <taxon>Gunneridae</taxon>
        <taxon>Pentapetalae</taxon>
        <taxon>rosids</taxon>
        <taxon>fabids</taxon>
        <taxon>Fabales</taxon>
        <taxon>Fabaceae</taxon>
        <taxon>Papilionoideae</taxon>
        <taxon>50 kb inversion clade</taxon>
        <taxon>NPAAA clade</taxon>
        <taxon>Hologalegina</taxon>
        <taxon>IRL clade</taxon>
        <taxon>Trifolieae</taxon>
        <taxon>Medicago</taxon>
    </lineage>
</organism>
<proteinExistence type="predicted"/>
<feature type="transmembrane region" description="Helical" evidence="1">
    <location>
        <begin position="58"/>
        <end position="79"/>
    </location>
</feature>
<keyword evidence="1 2" id="KW-0812">Transmembrane</keyword>
<keyword evidence="1" id="KW-0472">Membrane</keyword>